<feature type="non-terminal residue" evidence="2">
    <location>
        <position position="47"/>
    </location>
</feature>
<accession>A0A6L9Q716</accession>
<sequence>MTDKRRIRRGPLLVLAGLGGTGLAAAGIWLAAGSGSSPNAAPVAARA</sequence>
<reference evidence="2 3" key="1">
    <citation type="submission" date="2020-01" db="EMBL/GenBank/DDBJ databases">
        <title>Insect and environment-associated Actinomycetes.</title>
        <authorList>
            <person name="Currrie C."/>
            <person name="Chevrette M."/>
            <person name="Carlson C."/>
            <person name="Stubbendieck R."/>
            <person name="Wendt-Pienkowski E."/>
        </authorList>
    </citation>
    <scope>NUCLEOTIDE SEQUENCE [LARGE SCALE GENOMIC DNA]</scope>
    <source>
        <strain evidence="2 3">SID10258</strain>
    </source>
</reference>
<protein>
    <submittedName>
        <fullName evidence="2">Uncharacterized protein</fullName>
    </submittedName>
</protein>
<organism evidence="2 3">
    <name type="scientific">Actinomadura bangladeshensis</name>
    <dbReference type="NCBI Taxonomy" id="453573"/>
    <lineage>
        <taxon>Bacteria</taxon>
        <taxon>Bacillati</taxon>
        <taxon>Actinomycetota</taxon>
        <taxon>Actinomycetes</taxon>
        <taxon>Streptosporangiales</taxon>
        <taxon>Thermomonosporaceae</taxon>
        <taxon>Actinomadura</taxon>
    </lineage>
</organism>
<feature type="transmembrane region" description="Helical" evidence="1">
    <location>
        <begin position="12"/>
        <end position="32"/>
    </location>
</feature>
<gene>
    <name evidence="2" type="ORF">G3I70_00005</name>
</gene>
<dbReference type="Proteomes" id="UP000475532">
    <property type="component" value="Unassembled WGS sequence"/>
</dbReference>
<dbReference type="EMBL" id="JAAGLI010000001">
    <property type="protein sequence ID" value="NEA20886.1"/>
    <property type="molecule type" value="Genomic_DNA"/>
</dbReference>
<name>A0A6L9Q716_9ACTN</name>
<dbReference type="AlphaFoldDB" id="A0A6L9Q716"/>
<evidence type="ECO:0000313" key="3">
    <source>
        <dbReference type="Proteomes" id="UP000475532"/>
    </source>
</evidence>
<proteinExistence type="predicted"/>
<comment type="caution">
    <text evidence="2">The sequence shown here is derived from an EMBL/GenBank/DDBJ whole genome shotgun (WGS) entry which is preliminary data.</text>
</comment>
<evidence type="ECO:0000256" key="1">
    <source>
        <dbReference type="SAM" id="Phobius"/>
    </source>
</evidence>
<keyword evidence="1" id="KW-0812">Transmembrane</keyword>
<keyword evidence="1" id="KW-0472">Membrane</keyword>
<keyword evidence="1" id="KW-1133">Transmembrane helix</keyword>
<evidence type="ECO:0000313" key="2">
    <source>
        <dbReference type="EMBL" id="NEA20886.1"/>
    </source>
</evidence>